<dbReference type="EMBL" id="UINC01003128">
    <property type="protein sequence ID" value="SVA03597.1"/>
    <property type="molecule type" value="Genomic_DNA"/>
</dbReference>
<feature type="transmembrane region" description="Helical" evidence="6">
    <location>
        <begin position="113"/>
        <end position="132"/>
    </location>
</feature>
<comment type="subcellular location">
    <subcellularLocation>
        <location evidence="1">Cell membrane</location>
        <topology evidence="1">Multi-pass membrane protein</topology>
    </subcellularLocation>
</comment>
<feature type="transmembrane region" description="Helical" evidence="6">
    <location>
        <begin position="53"/>
        <end position="74"/>
    </location>
</feature>
<dbReference type="CDD" id="cd06173">
    <property type="entry name" value="MFS_MefA_like"/>
    <property type="match status" value="1"/>
</dbReference>
<keyword evidence="5 6" id="KW-0472">Membrane</keyword>
<dbReference type="AlphaFoldDB" id="A0A381SMJ6"/>
<evidence type="ECO:0000313" key="7">
    <source>
        <dbReference type="EMBL" id="SVA03597.1"/>
    </source>
</evidence>
<sequence>LRNREDSTNIKPWSAFRFPDFRMLWVSGLSASVTMQIRLLGFGVWLYEETGSGIQLGLLGLVQLAVQMPASLFGGAFADQFDRKKLISITQCFSFFLITLATILLISDSLKTWHIYAMVAILGVTSTMGGPARSAITANVVPTSHLLHAVTSNTATYQISSILTPLIFSVAYKLVGLPAVFLIGVCFSLPASIIPLFINAKYGTDGSDKPLEGSMISRLWEGFTFVRNHPILPGLYIMDVGVTVVSFYREIMPLIVDKLFKQGAWAIGPLSAANSLGGVSGSFLVLFLANYRSKGMLVLYATGIYSLLLFGFGSIQFLNVHPLLLLLIGGGIISGLGATDAIGMTTRQTTVQLTTPDHMRGRAVSFHSFSAMAANNIGTFEVGFMSERIGAGNTMLLGGTVSVCVVLLVWRLIAGLRNY</sequence>
<feature type="transmembrane region" description="Helical" evidence="6">
    <location>
        <begin position="174"/>
        <end position="198"/>
    </location>
</feature>
<feature type="transmembrane region" description="Helical" evidence="6">
    <location>
        <begin position="86"/>
        <end position="107"/>
    </location>
</feature>
<evidence type="ECO:0000256" key="6">
    <source>
        <dbReference type="SAM" id="Phobius"/>
    </source>
</evidence>
<protein>
    <recommendedName>
        <fullName evidence="8">Major facilitator superfamily (MFS) profile domain-containing protein</fullName>
    </recommendedName>
</protein>
<evidence type="ECO:0000256" key="1">
    <source>
        <dbReference type="ARBA" id="ARBA00004651"/>
    </source>
</evidence>
<dbReference type="GO" id="GO:0022857">
    <property type="term" value="F:transmembrane transporter activity"/>
    <property type="evidence" value="ECO:0007669"/>
    <property type="project" value="InterPro"/>
</dbReference>
<accession>A0A381SMJ6</accession>
<dbReference type="InterPro" id="IPR036259">
    <property type="entry name" value="MFS_trans_sf"/>
</dbReference>
<evidence type="ECO:0008006" key="8">
    <source>
        <dbReference type="Google" id="ProtNLM"/>
    </source>
</evidence>
<feature type="non-terminal residue" evidence="7">
    <location>
        <position position="1"/>
    </location>
</feature>
<dbReference type="SUPFAM" id="SSF103473">
    <property type="entry name" value="MFS general substrate transporter"/>
    <property type="match status" value="1"/>
</dbReference>
<feature type="transmembrane region" description="Helical" evidence="6">
    <location>
        <begin position="323"/>
        <end position="343"/>
    </location>
</feature>
<proteinExistence type="predicted"/>
<name>A0A381SMJ6_9ZZZZ</name>
<dbReference type="GO" id="GO:0005886">
    <property type="term" value="C:plasma membrane"/>
    <property type="evidence" value="ECO:0007669"/>
    <property type="project" value="UniProtKB-SubCell"/>
</dbReference>
<dbReference type="Pfam" id="PF07690">
    <property type="entry name" value="MFS_1"/>
    <property type="match status" value="1"/>
</dbReference>
<organism evidence="7">
    <name type="scientific">marine metagenome</name>
    <dbReference type="NCBI Taxonomy" id="408172"/>
    <lineage>
        <taxon>unclassified sequences</taxon>
        <taxon>metagenomes</taxon>
        <taxon>ecological metagenomes</taxon>
    </lineage>
</organism>
<feature type="transmembrane region" description="Helical" evidence="6">
    <location>
        <begin position="394"/>
        <end position="413"/>
    </location>
</feature>
<evidence type="ECO:0000256" key="3">
    <source>
        <dbReference type="ARBA" id="ARBA00022692"/>
    </source>
</evidence>
<gene>
    <name evidence="7" type="ORF">METZ01_LOCUS56451</name>
</gene>
<keyword evidence="2" id="KW-1003">Cell membrane</keyword>
<feature type="transmembrane region" description="Helical" evidence="6">
    <location>
        <begin position="21"/>
        <end position="47"/>
    </location>
</feature>
<evidence type="ECO:0000256" key="4">
    <source>
        <dbReference type="ARBA" id="ARBA00022989"/>
    </source>
</evidence>
<feature type="non-terminal residue" evidence="7">
    <location>
        <position position="419"/>
    </location>
</feature>
<dbReference type="PANTHER" id="PTHR23513">
    <property type="entry name" value="INTEGRAL MEMBRANE EFFLUX PROTEIN-RELATED"/>
    <property type="match status" value="1"/>
</dbReference>
<dbReference type="PANTHER" id="PTHR23513:SF6">
    <property type="entry name" value="MAJOR FACILITATOR SUPERFAMILY ASSOCIATED DOMAIN-CONTAINING PROTEIN"/>
    <property type="match status" value="1"/>
</dbReference>
<keyword evidence="4 6" id="KW-1133">Transmembrane helix</keyword>
<evidence type="ECO:0000256" key="5">
    <source>
        <dbReference type="ARBA" id="ARBA00023136"/>
    </source>
</evidence>
<keyword evidence="3 6" id="KW-0812">Transmembrane</keyword>
<dbReference type="InterPro" id="IPR011701">
    <property type="entry name" value="MFS"/>
</dbReference>
<reference evidence="7" key="1">
    <citation type="submission" date="2018-05" db="EMBL/GenBank/DDBJ databases">
        <authorList>
            <person name="Lanie J.A."/>
            <person name="Ng W.-L."/>
            <person name="Kazmierczak K.M."/>
            <person name="Andrzejewski T.M."/>
            <person name="Davidsen T.M."/>
            <person name="Wayne K.J."/>
            <person name="Tettelin H."/>
            <person name="Glass J.I."/>
            <person name="Rusch D."/>
            <person name="Podicherti R."/>
            <person name="Tsui H.-C.T."/>
            <person name="Winkler M.E."/>
        </authorList>
    </citation>
    <scope>NUCLEOTIDE SEQUENCE</scope>
</reference>
<dbReference type="Gene3D" id="1.20.1250.20">
    <property type="entry name" value="MFS general substrate transporter like domains"/>
    <property type="match status" value="1"/>
</dbReference>
<feature type="transmembrane region" description="Helical" evidence="6">
    <location>
        <begin position="264"/>
        <end position="289"/>
    </location>
</feature>
<feature type="transmembrane region" description="Helical" evidence="6">
    <location>
        <begin position="296"/>
        <end position="317"/>
    </location>
</feature>
<evidence type="ECO:0000256" key="2">
    <source>
        <dbReference type="ARBA" id="ARBA00022475"/>
    </source>
</evidence>